<accession>A0A1R2BDC4</accession>
<keyword evidence="2" id="KW-0677">Repeat</keyword>
<keyword evidence="1" id="KW-0880">Kelch repeat</keyword>
<evidence type="ECO:0000256" key="2">
    <source>
        <dbReference type="ARBA" id="ARBA00022737"/>
    </source>
</evidence>
<comment type="caution">
    <text evidence="4">The sequence shown here is derived from an EMBL/GenBank/DDBJ whole genome shotgun (WGS) entry which is preliminary data.</text>
</comment>
<proteinExistence type="predicted"/>
<dbReference type="Gene3D" id="2.120.10.80">
    <property type="entry name" value="Kelch-type beta propeller"/>
    <property type="match status" value="2"/>
</dbReference>
<feature type="compositionally biased region" description="Basic and acidic residues" evidence="3">
    <location>
        <begin position="338"/>
        <end position="348"/>
    </location>
</feature>
<dbReference type="SMART" id="SM00612">
    <property type="entry name" value="Kelch"/>
    <property type="match status" value="2"/>
</dbReference>
<dbReference type="Proteomes" id="UP000187209">
    <property type="component" value="Unassembled WGS sequence"/>
</dbReference>
<organism evidence="4 5">
    <name type="scientific">Stentor coeruleus</name>
    <dbReference type="NCBI Taxonomy" id="5963"/>
    <lineage>
        <taxon>Eukaryota</taxon>
        <taxon>Sar</taxon>
        <taxon>Alveolata</taxon>
        <taxon>Ciliophora</taxon>
        <taxon>Postciliodesmatophora</taxon>
        <taxon>Heterotrichea</taxon>
        <taxon>Heterotrichida</taxon>
        <taxon>Stentoridae</taxon>
        <taxon>Stentor</taxon>
    </lineage>
</organism>
<dbReference type="PANTHER" id="PTHR46093">
    <property type="entry name" value="ACYL-COA-BINDING DOMAIN-CONTAINING PROTEIN 5"/>
    <property type="match status" value="1"/>
</dbReference>
<dbReference type="SUPFAM" id="SSF117281">
    <property type="entry name" value="Kelch motif"/>
    <property type="match status" value="1"/>
</dbReference>
<evidence type="ECO:0000256" key="1">
    <source>
        <dbReference type="ARBA" id="ARBA00022441"/>
    </source>
</evidence>
<dbReference type="Pfam" id="PF24681">
    <property type="entry name" value="Kelch_KLHDC2_KLHL20_DRC7"/>
    <property type="match status" value="1"/>
</dbReference>
<protein>
    <submittedName>
        <fullName evidence="4">Uncharacterized protein</fullName>
    </submittedName>
</protein>
<dbReference type="OrthoDB" id="286745at2759"/>
<evidence type="ECO:0000256" key="3">
    <source>
        <dbReference type="SAM" id="MobiDB-lite"/>
    </source>
</evidence>
<gene>
    <name evidence="4" type="ORF">SteCoe_26239</name>
</gene>
<feature type="region of interest" description="Disordered" evidence="3">
    <location>
        <begin position="312"/>
        <end position="365"/>
    </location>
</feature>
<dbReference type="InterPro" id="IPR006652">
    <property type="entry name" value="Kelch_1"/>
</dbReference>
<name>A0A1R2BDC4_9CILI</name>
<feature type="region of interest" description="Disordered" evidence="3">
    <location>
        <begin position="370"/>
        <end position="389"/>
    </location>
</feature>
<dbReference type="AlphaFoldDB" id="A0A1R2BDC4"/>
<evidence type="ECO:0000313" key="4">
    <source>
        <dbReference type="EMBL" id="OMJ74760.1"/>
    </source>
</evidence>
<dbReference type="InterPro" id="IPR015915">
    <property type="entry name" value="Kelch-typ_b-propeller"/>
</dbReference>
<dbReference type="EMBL" id="MPUH01000730">
    <property type="protein sequence ID" value="OMJ74760.1"/>
    <property type="molecule type" value="Genomic_DNA"/>
</dbReference>
<evidence type="ECO:0000313" key="5">
    <source>
        <dbReference type="Proteomes" id="UP000187209"/>
    </source>
</evidence>
<reference evidence="4 5" key="1">
    <citation type="submission" date="2016-11" db="EMBL/GenBank/DDBJ databases">
        <title>The macronuclear genome of Stentor coeruleus: a giant cell with tiny introns.</title>
        <authorList>
            <person name="Slabodnick M."/>
            <person name="Ruby J.G."/>
            <person name="Reiff S.B."/>
            <person name="Swart E.C."/>
            <person name="Gosai S."/>
            <person name="Prabakaran S."/>
            <person name="Witkowska E."/>
            <person name="Larue G.E."/>
            <person name="Fisher S."/>
            <person name="Freeman R.M."/>
            <person name="Gunawardena J."/>
            <person name="Chu W."/>
            <person name="Stover N.A."/>
            <person name="Gregory B.D."/>
            <person name="Nowacki M."/>
            <person name="Derisi J."/>
            <person name="Roy S.W."/>
            <person name="Marshall W.F."/>
            <person name="Sood P."/>
        </authorList>
    </citation>
    <scope>NUCLEOTIDE SEQUENCE [LARGE SCALE GENOMIC DNA]</scope>
    <source>
        <strain evidence="4">WM001</strain>
    </source>
</reference>
<keyword evidence="5" id="KW-1185">Reference proteome</keyword>
<dbReference type="PANTHER" id="PTHR46093:SF18">
    <property type="entry name" value="FIBRONECTIN TYPE-III DOMAIN-CONTAINING PROTEIN"/>
    <property type="match status" value="1"/>
</dbReference>
<sequence>MEGPQSENQKIFLGLRVETKVPSDNSMRLWEEIRTAGHHPSRRSYHSAVMWEDKMVIYGGQDLKEGPQNGMWMIEISQFDQGEWEEVKTPDTCALCRHTAILKGDFMYLFGGTNGQHEFNRTLKYNLRTLRYSEINPDNPQIPPALDSHSACLYEDGTAAWMIVFGGFTIGERTNCVYSLNLNTEKWKLAQTTKGPEPRSNHSAIVFQDHMYIFGGTNEDGEKLNELWRLDLRTYAWEKLKGNGDIPSGRSGHSAIVYNEHMILFGGMKDITKETNDMYSYNFFTSTWVMFQYEHQIKDPVSNEQLEEFKKSRAAVSPSKNMNPPKSPLTKKYSTEISPERGIARKNTDNSSPDMAGNIRKRKTLYDGPACQTSGRIKARSPHPRDGHSAVRSGNFMIVFGGDRHQMPFNDCYVYFIVENTIKTPILIPSNS</sequence>